<dbReference type="Pfam" id="PF13517">
    <property type="entry name" value="FG-GAP_3"/>
    <property type="match status" value="1"/>
</dbReference>
<dbReference type="PANTHER" id="PTHR44103:SF1">
    <property type="entry name" value="PROPROTEIN CONVERTASE P"/>
    <property type="match status" value="1"/>
</dbReference>
<feature type="compositionally biased region" description="Gly residues" evidence="2">
    <location>
        <begin position="800"/>
        <end position="810"/>
    </location>
</feature>
<dbReference type="InterPro" id="IPR028994">
    <property type="entry name" value="Integrin_alpha_N"/>
</dbReference>
<dbReference type="PROSITE" id="PS50011">
    <property type="entry name" value="PROTEIN_KINASE_DOM"/>
    <property type="match status" value="1"/>
</dbReference>
<reference evidence="4 5" key="1">
    <citation type="journal article" date="2015" name="Genome Biol. Evol.">
        <title>Comparative Genomics of a Bacterivorous Green Alga Reveals Evolutionary Causalities and Consequences of Phago-Mixotrophic Mode of Nutrition.</title>
        <authorList>
            <person name="Burns J.A."/>
            <person name="Paasch A."/>
            <person name="Narechania A."/>
            <person name="Kim E."/>
        </authorList>
    </citation>
    <scope>NUCLEOTIDE SEQUENCE [LARGE SCALE GENOMIC DNA]</scope>
    <source>
        <strain evidence="4 5">PLY_AMNH</strain>
    </source>
</reference>
<keyword evidence="1" id="KW-0732">Signal</keyword>
<evidence type="ECO:0000313" key="4">
    <source>
        <dbReference type="EMBL" id="KAK3270389.1"/>
    </source>
</evidence>
<dbReference type="InterPro" id="IPR013517">
    <property type="entry name" value="FG-GAP"/>
</dbReference>
<dbReference type="GO" id="GO:0004672">
    <property type="term" value="F:protein kinase activity"/>
    <property type="evidence" value="ECO:0007669"/>
    <property type="project" value="InterPro"/>
</dbReference>
<dbReference type="InterPro" id="IPR000719">
    <property type="entry name" value="Prot_kinase_dom"/>
</dbReference>
<name>A0AAE0G2G3_9CHLO</name>
<evidence type="ECO:0000256" key="1">
    <source>
        <dbReference type="ARBA" id="ARBA00022729"/>
    </source>
</evidence>
<comment type="caution">
    <text evidence="4">The sequence shown here is derived from an EMBL/GenBank/DDBJ whole genome shotgun (WGS) entry which is preliminary data.</text>
</comment>
<evidence type="ECO:0000256" key="2">
    <source>
        <dbReference type="SAM" id="MobiDB-lite"/>
    </source>
</evidence>
<evidence type="ECO:0000313" key="5">
    <source>
        <dbReference type="Proteomes" id="UP001190700"/>
    </source>
</evidence>
<feature type="compositionally biased region" description="Low complexity" evidence="2">
    <location>
        <begin position="523"/>
        <end position="538"/>
    </location>
</feature>
<dbReference type="SUPFAM" id="SSF69318">
    <property type="entry name" value="Integrin alpha N-terminal domain"/>
    <property type="match status" value="1"/>
</dbReference>
<feature type="compositionally biased region" description="Pro residues" evidence="2">
    <location>
        <begin position="513"/>
        <end position="522"/>
    </location>
</feature>
<dbReference type="PANTHER" id="PTHR44103">
    <property type="entry name" value="PROPROTEIN CONVERTASE P"/>
    <property type="match status" value="1"/>
</dbReference>
<dbReference type="GO" id="GO:0005524">
    <property type="term" value="F:ATP binding"/>
    <property type="evidence" value="ECO:0007669"/>
    <property type="project" value="InterPro"/>
</dbReference>
<keyword evidence="5" id="KW-1185">Reference proteome</keyword>
<evidence type="ECO:0000259" key="3">
    <source>
        <dbReference type="PROSITE" id="PS50011"/>
    </source>
</evidence>
<gene>
    <name evidence="4" type="ORF">CYMTET_21213</name>
</gene>
<dbReference type="EMBL" id="LGRX02010422">
    <property type="protein sequence ID" value="KAK3270389.1"/>
    <property type="molecule type" value="Genomic_DNA"/>
</dbReference>
<accession>A0AAE0G2G3</accession>
<feature type="region of interest" description="Disordered" evidence="2">
    <location>
        <begin position="672"/>
        <end position="716"/>
    </location>
</feature>
<feature type="region of interest" description="Disordered" evidence="2">
    <location>
        <begin position="507"/>
        <end position="538"/>
    </location>
</feature>
<feature type="region of interest" description="Disordered" evidence="2">
    <location>
        <begin position="793"/>
        <end position="819"/>
    </location>
</feature>
<protein>
    <recommendedName>
        <fullName evidence="3">Protein kinase domain-containing protein</fullName>
    </recommendedName>
</protein>
<dbReference type="Proteomes" id="UP001190700">
    <property type="component" value="Unassembled WGS sequence"/>
</dbReference>
<proteinExistence type="predicted"/>
<dbReference type="Pfam" id="PF00069">
    <property type="entry name" value="Pkinase"/>
    <property type="match status" value="1"/>
</dbReference>
<organism evidence="4 5">
    <name type="scientific">Cymbomonas tetramitiformis</name>
    <dbReference type="NCBI Taxonomy" id="36881"/>
    <lineage>
        <taxon>Eukaryota</taxon>
        <taxon>Viridiplantae</taxon>
        <taxon>Chlorophyta</taxon>
        <taxon>Pyramimonadophyceae</taxon>
        <taxon>Pyramimonadales</taxon>
        <taxon>Pyramimonadaceae</taxon>
        <taxon>Cymbomonas</taxon>
    </lineage>
</organism>
<dbReference type="InterPro" id="IPR011009">
    <property type="entry name" value="Kinase-like_dom_sf"/>
</dbReference>
<dbReference type="Gene3D" id="1.10.510.10">
    <property type="entry name" value="Transferase(Phosphotransferase) domain 1"/>
    <property type="match status" value="1"/>
</dbReference>
<dbReference type="SUPFAM" id="SSF56112">
    <property type="entry name" value="Protein kinase-like (PK-like)"/>
    <property type="match status" value="1"/>
</dbReference>
<feature type="domain" description="Protein kinase" evidence="3">
    <location>
        <begin position="921"/>
        <end position="1189"/>
    </location>
</feature>
<sequence>MVISTLTDGALSVYAADVDGDGDKDVLSASRNDDKIAWYANDGSGGFGSQQVISTLVDGAISVYAADVDGDGDIDVLSASFEDATIAWYANDGSGGFGSQQVISTLADGARSVYAADVDGDGDMDVLSASRDDDKIAWYYNMRTAAPTADSAVVLKRGSKAAEASGVEMVARVGPGVEWRVGPEVAARVGSEVVAGTGVGAAAGACTEAATRARSGKARMARAEAAAVPSVEVAARAGWELEEGAGPWEVTPTAIGPMPGAGAGEAGSTCEEAALRHCKKICSRPCLEAVPAGASSEVAAAAGPQAEALVAGARAGVVSGPGAAARAAAVGPGVEVAATVSVVAAGAEVAVSVTGADAVLSACAGLPFVIWLDRRGDGVGFHLSYIVTFTITFHQFPFEDYLADPSAFQAAHTDALLTSVSGEDEVVEFLGATSGSTLASSQVIYPPEVAASPDFDCEYGSLTSCGTLITTLTTNPAALFASSVFFEDFLDEISVSGVTTTHLGASSAVDVASPPPSLPTPPTTSAASNSSDGEEASASPLPAVLGALGGVALVMAAAACYYYHRQRSSSDATGGGSGGGAAGESLKMPSLQGLPGCLQICVRGGQDIIDEPSGVVMESNPTFATQTIAQSASDAAEGAAEQVLDEAPNSIAMAAGNRGSGTRAALLMLQQGAPPVDSPGEHGQHQMLSQESDRSDDDSSVENNNGVDADIDGGGRICPPMAGSAALQGRDRVQEYTVAEVCQLAEQLGIPSAEFKAQEVNGLLLCGLAAEDLVGNLDLTSEQAEAMMHAVEEGPPRSAGGLGPAGGRGGITSETGAEANPEGMGLEGDMGGNEVGRENAAVVCKEAEHTDEEEGEASEEMPRMRQTAAGLEASSGAVARALSREVGAGALALEPTRAQRLAAVINLLQGAQEPVRGRYELDRKAGQRQGASGVVCFAVDMMNGAGVAIKMFLDAEDFNAELANCRRCMSAFVVKVLDAHPPSQPPPIQEDGGAGLLLRYGHLVLERGEYSLAEFLQRRPSLNAVRKLGIMHDVFAALRFMHHEARLVHGDLKPANVVKFTAEDTWKLVDLATASSTGEEAPVEYTLRYAAPEVVRAALEGHEVAAREPAADLWSAGVMMYELYTGRRLFEEAVADEEVVMQLCGTEELALKGLVGCEVGAGRLIRDKLLVKEPSERWPAEKVLSSSFFKRMEDTTKMSSSSRELAKDVRRLSVMVEETARLAAVSVTEMQVGSLMVEVQLTEISPKQQSCILSEHERAGPVFNLVPQCHYRLELTIFREGGRMANPVKSVVSAVVHTADGAPLPLGLLPAPAATATRLPNGLAFVGTWAPTMCQSTLLATKTKWPHTREAALELQLELYDQPGKPVTIRQGLHFLVHKKDGAKLRALRAYEWAKQEYLNMTPETRAAIRGVVFAVETAAGVLL</sequence>
<dbReference type="SMART" id="SM00220">
    <property type="entry name" value="S_TKc"/>
    <property type="match status" value="1"/>
</dbReference>